<proteinExistence type="predicted"/>
<evidence type="ECO:0000313" key="1">
    <source>
        <dbReference type="EMBL" id="RYC43711.1"/>
    </source>
</evidence>
<evidence type="ECO:0000313" key="2">
    <source>
        <dbReference type="Proteomes" id="UP001138460"/>
    </source>
</evidence>
<dbReference type="AlphaFoldDB" id="A0A9X8JHJ7"/>
<name>A0A9X8JHJ7_9GAMM</name>
<accession>A0A9X8JHJ7</accession>
<reference evidence="1 2" key="1">
    <citation type="journal article" date="2018" name="Syst. Appl. Microbiol.">
        <title>Pectobacterium zantedeschiae sp. nov. a new species of a soft rot pathogen isolated from Calla lily (Zantedeschia spp.).</title>
        <authorList>
            <person name="Waleron M."/>
            <person name="Misztak A."/>
            <person name="Waleron M."/>
            <person name="Franczuk M."/>
            <person name="Jonca J."/>
            <person name="Wielgomas B."/>
            <person name="Mikicinski A."/>
            <person name="Popovic T."/>
            <person name="Waleron K."/>
        </authorList>
    </citation>
    <scope>NUCLEOTIDE SEQUENCE [LARGE SCALE GENOMIC DNA]</scope>
    <source>
        <strain evidence="1 2">9M</strain>
    </source>
</reference>
<protein>
    <submittedName>
        <fullName evidence="1">Uncharacterized protein</fullName>
    </submittedName>
</protein>
<keyword evidence="2" id="KW-1185">Reference proteome</keyword>
<sequence length="103" mass="11825">MQNDNIIPIRAGVSNNTYHADDNDDPSNAYIEMFISSLAYKRPEEVIAEILTQIEIIDDHMRSLVVNHKEISRVRANLYKIYIASKALESYLENKGQPVNLDF</sequence>
<organism evidence="1 2">
    <name type="scientific">Pectobacterium zantedeschiae</name>
    <dbReference type="NCBI Taxonomy" id="2034769"/>
    <lineage>
        <taxon>Bacteria</taxon>
        <taxon>Pseudomonadati</taxon>
        <taxon>Pseudomonadota</taxon>
        <taxon>Gammaproteobacteria</taxon>
        <taxon>Enterobacterales</taxon>
        <taxon>Pectobacteriaceae</taxon>
        <taxon>Pectobacterium</taxon>
    </lineage>
</organism>
<dbReference type="EMBL" id="NWTM01000001">
    <property type="protein sequence ID" value="RYC43711.1"/>
    <property type="molecule type" value="Genomic_DNA"/>
</dbReference>
<gene>
    <name evidence="1" type="ORF">CLR69_01275</name>
</gene>
<comment type="caution">
    <text evidence="1">The sequence shown here is derived from an EMBL/GenBank/DDBJ whole genome shotgun (WGS) entry which is preliminary data.</text>
</comment>
<dbReference type="Proteomes" id="UP001138460">
    <property type="component" value="Unassembled WGS sequence"/>
</dbReference>